<feature type="compositionally biased region" description="Pro residues" evidence="1">
    <location>
        <begin position="228"/>
        <end position="238"/>
    </location>
</feature>
<feature type="region of interest" description="Disordered" evidence="1">
    <location>
        <begin position="95"/>
        <end position="129"/>
    </location>
</feature>
<reference evidence="3 5" key="1">
    <citation type="journal article" date="2023" name="Microb. Genom.">
        <title>Mesoterricola silvestris gen. nov., sp. nov., Mesoterricola sediminis sp. nov., Geothrix oryzae sp. nov., Geothrix edaphica sp. nov., Geothrix rubra sp. nov., and Geothrix limicola sp. nov., six novel members of Acidobacteriota isolated from soils.</title>
        <authorList>
            <person name="Weisberg A.J."/>
            <person name="Pearce E."/>
            <person name="Kramer C.G."/>
            <person name="Chang J.H."/>
            <person name="Clarke C.R."/>
        </authorList>
    </citation>
    <scope>NUCLEOTIDE SEQUENCE</scope>
    <source>
        <strain evidence="4 5">NB05-1H</strain>
        <strain evidence="3">NRRL_B-16521</strain>
    </source>
</reference>
<keyword evidence="2" id="KW-0472">Membrane</keyword>
<evidence type="ECO:0000256" key="2">
    <source>
        <dbReference type="SAM" id="Phobius"/>
    </source>
</evidence>
<sequence length="238" mass="24267">MRTGLKGRLAGLLPAGGGAQAGRTPFVLLVVVLLGGGLIGLLVLNSALSEGSFRMDDLQKETKSLTDEQQALQRDIDSYSAPDALQKRARELGMVPGGDPAFLQPDGTVKGSPSAAAQPSGAHARESVQPPEAITLSQTNQNAADPNATGGLPAGQLPTGQSQTPGTQANQPGYAGQTPNQPTQPNQPGRPLVQANEPNQSGQPPQSGQTGRTGTTSRPDRTAQAPAAQPPAPTTPGR</sequence>
<dbReference type="Proteomes" id="UP001272987">
    <property type="component" value="Unassembled WGS sequence"/>
</dbReference>
<accession>A0AAP6B5P6</accession>
<feature type="region of interest" description="Disordered" evidence="1">
    <location>
        <begin position="141"/>
        <end position="238"/>
    </location>
</feature>
<evidence type="ECO:0000313" key="4">
    <source>
        <dbReference type="EMBL" id="MDX3018085.1"/>
    </source>
</evidence>
<dbReference type="EMBL" id="JARAWP010000005">
    <property type="protein sequence ID" value="MDX3018085.1"/>
    <property type="molecule type" value="Genomic_DNA"/>
</dbReference>
<dbReference type="InterPro" id="IPR007060">
    <property type="entry name" value="FtsL/DivIC"/>
</dbReference>
<organism evidence="3 6">
    <name type="scientific">Streptomyces acidiscabies</name>
    <dbReference type="NCBI Taxonomy" id="42234"/>
    <lineage>
        <taxon>Bacteria</taxon>
        <taxon>Bacillati</taxon>
        <taxon>Actinomycetota</taxon>
        <taxon>Actinomycetes</taxon>
        <taxon>Kitasatosporales</taxon>
        <taxon>Streptomycetaceae</taxon>
        <taxon>Streptomyces</taxon>
    </lineage>
</organism>
<feature type="transmembrane region" description="Helical" evidence="2">
    <location>
        <begin position="31"/>
        <end position="48"/>
    </location>
</feature>
<dbReference type="EMBL" id="JARAWC010000002">
    <property type="protein sequence ID" value="MDX2958647.1"/>
    <property type="molecule type" value="Genomic_DNA"/>
</dbReference>
<protein>
    <submittedName>
        <fullName evidence="3">Septum formation initiator family protein</fullName>
    </submittedName>
</protein>
<keyword evidence="5" id="KW-1185">Reference proteome</keyword>
<dbReference type="GeneID" id="69806884"/>
<evidence type="ECO:0000313" key="3">
    <source>
        <dbReference type="EMBL" id="MDX2958647.1"/>
    </source>
</evidence>
<proteinExistence type="predicted"/>
<dbReference type="RefSeq" id="WP_010350416.1">
    <property type="nucleotide sequence ID" value="NZ_CP122369.1"/>
</dbReference>
<feature type="compositionally biased region" description="Polar residues" evidence="1">
    <location>
        <begin position="158"/>
        <end position="171"/>
    </location>
</feature>
<evidence type="ECO:0000313" key="6">
    <source>
        <dbReference type="Proteomes" id="UP001282288"/>
    </source>
</evidence>
<keyword evidence="2" id="KW-1133">Transmembrane helix</keyword>
<dbReference type="AlphaFoldDB" id="A0AAP6B5P6"/>
<dbReference type="Pfam" id="PF04977">
    <property type="entry name" value="DivIC"/>
    <property type="match status" value="1"/>
</dbReference>
<feature type="compositionally biased region" description="Low complexity" evidence="1">
    <location>
        <begin position="200"/>
        <end position="227"/>
    </location>
</feature>
<name>A0AAP6B5P6_9ACTN</name>
<evidence type="ECO:0000313" key="5">
    <source>
        <dbReference type="Proteomes" id="UP001272987"/>
    </source>
</evidence>
<feature type="compositionally biased region" description="Low complexity" evidence="1">
    <location>
        <begin position="111"/>
        <end position="122"/>
    </location>
</feature>
<dbReference type="Proteomes" id="UP001282288">
    <property type="component" value="Unassembled WGS sequence"/>
</dbReference>
<feature type="compositionally biased region" description="Low complexity" evidence="1">
    <location>
        <begin position="177"/>
        <end position="187"/>
    </location>
</feature>
<comment type="caution">
    <text evidence="3">The sequence shown here is derived from an EMBL/GenBank/DDBJ whole genome shotgun (WGS) entry which is preliminary data.</text>
</comment>
<gene>
    <name evidence="3" type="ORF">PV399_02790</name>
    <name evidence="4" type="ORF">PV666_09340</name>
</gene>
<evidence type="ECO:0000256" key="1">
    <source>
        <dbReference type="SAM" id="MobiDB-lite"/>
    </source>
</evidence>
<keyword evidence="2" id="KW-0812">Transmembrane</keyword>